<protein>
    <submittedName>
        <fullName evidence="3">Amidohydrolase</fullName>
    </submittedName>
</protein>
<dbReference type="PANTHER" id="PTHR23088:SF27">
    <property type="entry name" value="DEAMINATED GLUTATHIONE AMIDASE"/>
    <property type="match status" value="1"/>
</dbReference>
<accession>A0ABS2QZW2</accession>
<dbReference type="EMBL" id="JAFBFC010000008">
    <property type="protein sequence ID" value="MBM7704768.1"/>
    <property type="molecule type" value="Genomic_DNA"/>
</dbReference>
<sequence length="261" mass="29482">MSLKVACIQIDIAFGNPKKNRTHVEEKMKEALVNQPDVLVLPELWNTGYDLTRLDDIADENGDETKAFLSSFAKLHGVSIVAGSVAKKTEKGVTNTMYVFDKSGEYVSEYSKLHLFKLMDEHLYLQSGDQKHLFTLDNTLCSGVICYDIRFPEWIRVHTSAGAEVVFVVAQWPLPRLAHWKALLISRAIENQCYVVACNRSGTDPANTFAGHSLIIDPWGEILAEAGTEEETIFSTLDPVKVRDVRKQIPVFLDRRTEFYQ</sequence>
<keyword evidence="4" id="KW-1185">Reference proteome</keyword>
<dbReference type="InterPro" id="IPR036526">
    <property type="entry name" value="C-N_Hydrolase_sf"/>
</dbReference>
<dbReference type="SUPFAM" id="SSF56317">
    <property type="entry name" value="Carbon-nitrogen hydrolase"/>
    <property type="match status" value="1"/>
</dbReference>
<gene>
    <name evidence="3" type="ORF">JOC83_003627</name>
</gene>
<feature type="domain" description="CN hydrolase" evidence="2">
    <location>
        <begin position="3"/>
        <end position="239"/>
    </location>
</feature>
<comment type="similarity">
    <text evidence="1">Belongs to the carbon-nitrogen hydrolase superfamily. NIT1/NIT2 family.</text>
</comment>
<dbReference type="InterPro" id="IPR003010">
    <property type="entry name" value="C-N_Hydrolase"/>
</dbReference>
<dbReference type="Pfam" id="PF00795">
    <property type="entry name" value="CN_hydrolase"/>
    <property type="match status" value="1"/>
</dbReference>
<reference evidence="3 4" key="1">
    <citation type="submission" date="2021-01" db="EMBL/GenBank/DDBJ databases">
        <title>Genomic Encyclopedia of Type Strains, Phase IV (KMG-IV): sequencing the most valuable type-strain genomes for metagenomic binning, comparative biology and taxonomic classification.</title>
        <authorList>
            <person name="Goeker M."/>
        </authorList>
    </citation>
    <scope>NUCLEOTIDE SEQUENCE [LARGE SCALE GENOMIC DNA]</scope>
    <source>
        <strain evidence="3 4">DSM 104297</strain>
    </source>
</reference>
<evidence type="ECO:0000313" key="4">
    <source>
        <dbReference type="Proteomes" id="UP000809829"/>
    </source>
</evidence>
<organism evidence="3 4">
    <name type="scientific">Priestia iocasae</name>
    <dbReference type="NCBI Taxonomy" id="2291674"/>
    <lineage>
        <taxon>Bacteria</taxon>
        <taxon>Bacillati</taxon>
        <taxon>Bacillota</taxon>
        <taxon>Bacilli</taxon>
        <taxon>Bacillales</taxon>
        <taxon>Bacillaceae</taxon>
        <taxon>Priestia</taxon>
    </lineage>
</organism>
<comment type="caution">
    <text evidence="3">The sequence shown here is derived from an EMBL/GenBank/DDBJ whole genome shotgun (WGS) entry which is preliminary data.</text>
</comment>
<name>A0ABS2QZW2_9BACI</name>
<dbReference type="PROSITE" id="PS50263">
    <property type="entry name" value="CN_HYDROLASE"/>
    <property type="match status" value="1"/>
</dbReference>
<dbReference type="PANTHER" id="PTHR23088">
    <property type="entry name" value="NITRILASE-RELATED"/>
    <property type="match status" value="1"/>
</dbReference>
<dbReference type="RefSeq" id="WP_205188764.1">
    <property type="nucleotide sequence ID" value="NZ_JAFBFC010000008.1"/>
</dbReference>
<evidence type="ECO:0000256" key="1">
    <source>
        <dbReference type="ARBA" id="ARBA00010613"/>
    </source>
</evidence>
<dbReference type="CDD" id="cd07583">
    <property type="entry name" value="nitrilase_5"/>
    <property type="match status" value="1"/>
</dbReference>
<evidence type="ECO:0000313" key="3">
    <source>
        <dbReference type="EMBL" id="MBM7704768.1"/>
    </source>
</evidence>
<proteinExistence type="inferred from homology"/>
<dbReference type="Proteomes" id="UP000809829">
    <property type="component" value="Unassembled WGS sequence"/>
</dbReference>
<evidence type="ECO:0000259" key="2">
    <source>
        <dbReference type="PROSITE" id="PS50263"/>
    </source>
</evidence>
<dbReference type="Gene3D" id="3.60.110.10">
    <property type="entry name" value="Carbon-nitrogen hydrolase"/>
    <property type="match status" value="1"/>
</dbReference>